<comment type="caution">
    <text evidence="1">The sequence shown here is derived from an EMBL/GenBank/DDBJ whole genome shotgun (WGS) entry which is preliminary data.</text>
</comment>
<dbReference type="EMBL" id="PYDT01000002">
    <property type="protein sequence ID" value="THU69734.1"/>
    <property type="molecule type" value="Genomic_DNA"/>
</dbReference>
<evidence type="ECO:0000313" key="1">
    <source>
        <dbReference type="EMBL" id="THU69734.1"/>
    </source>
</evidence>
<name>A0A4S8K4J6_MUSBA</name>
<protein>
    <submittedName>
        <fullName evidence="1">Uncharacterized protein</fullName>
    </submittedName>
</protein>
<keyword evidence="2" id="KW-1185">Reference proteome</keyword>
<dbReference type="AlphaFoldDB" id="A0A4S8K4J6"/>
<gene>
    <name evidence="1" type="ORF">C4D60_Mb08t17510</name>
</gene>
<proteinExistence type="predicted"/>
<accession>A0A4S8K4J6</accession>
<evidence type="ECO:0000313" key="2">
    <source>
        <dbReference type="Proteomes" id="UP000317650"/>
    </source>
</evidence>
<reference evidence="1 2" key="1">
    <citation type="journal article" date="2019" name="Nat. Plants">
        <title>Genome sequencing of Musa balbisiana reveals subgenome evolution and function divergence in polyploid bananas.</title>
        <authorList>
            <person name="Yao X."/>
        </authorList>
    </citation>
    <scope>NUCLEOTIDE SEQUENCE [LARGE SCALE GENOMIC DNA]</scope>
    <source>
        <strain evidence="2">cv. DH-PKW</strain>
        <tissue evidence="1">Leaves</tissue>
    </source>
</reference>
<organism evidence="1 2">
    <name type="scientific">Musa balbisiana</name>
    <name type="common">Banana</name>
    <dbReference type="NCBI Taxonomy" id="52838"/>
    <lineage>
        <taxon>Eukaryota</taxon>
        <taxon>Viridiplantae</taxon>
        <taxon>Streptophyta</taxon>
        <taxon>Embryophyta</taxon>
        <taxon>Tracheophyta</taxon>
        <taxon>Spermatophyta</taxon>
        <taxon>Magnoliopsida</taxon>
        <taxon>Liliopsida</taxon>
        <taxon>Zingiberales</taxon>
        <taxon>Musaceae</taxon>
        <taxon>Musa</taxon>
    </lineage>
</organism>
<sequence length="91" mass="9804">MSPLRFPNKLAVPSPVGDGATACQCHIDRVVNVSKVAVPSPVGGVHHHLSLCSSGLHVFYIPNPSYSLEGSSVHHVHQVYCAPFHTSSMYR</sequence>
<dbReference type="Proteomes" id="UP000317650">
    <property type="component" value="Chromosome 8"/>
</dbReference>